<sequence>MGELTPAQESHEGPTATIDTGFSPVPEVFVGNVKLKMAKSDSIAEAFLNSSRKTLRYIPPTTQKDEIIIKPTPAMVAHGSRRWQSIAVGYFLGRRPYFPQLEAFARANWKGLQQVSATANGFYFFQFKTLAFMEEVIEEGPWLIQGQPVVLQPWEQGMSLRRQKHIQIPIWIRIRHLPMEYWTEDGLSAIASGIGTPLYTDKITKNCLRLDFARVCVMLDYQSKLPKHLVVLSLILPEGKQSPIKVDIEYEWLPLRCKQCCSLGHNANACPDTKVKKQAVPVAVYVQKQQSTSVDSLHKRDEVADTRARVEADVDPCLSRPTNGHFGVNVAVAPATHYRNIPSPPGLASSKDTDRNNKGKEIIVHNPFEVLGADRGESEEEREQLNISRNTGPNKCNLTVAPP</sequence>
<dbReference type="InterPro" id="IPR040256">
    <property type="entry name" value="At4g02000-like"/>
</dbReference>
<proteinExistence type="predicted"/>
<dbReference type="PANTHER" id="PTHR31286:SF165">
    <property type="entry name" value="DUF4283 DOMAIN-CONTAINING PROTEIN"/>
    <property type="match status" value="1"/>
</dbReference>
<evidence type="ECO:0000256" key="1">
    <source>
        <dbReference type="SAM" id="MobiDB-lite"/>
    </source>
</evidence>
<feature type="compositionally biased region" description="Basic and acidic residues" evidence="1">
    <location>
        <begin position="351"/>
        <end position="363"/>
    </location>
</feature>
<dbReference type="AlphaFoldDB" id="A0AAW2WYF1"/>
<evidence type="ECO:0000313" key="3">
    <source>
        <dbReference type="EMBL" id="KAL0444986.1"/>
    </source>
</evidence>
<accession>A0AAW2WYF1</accession>
<name>A0AAW2WYF1_9LAMI</name>
<protein>
    <recommendedName>
        <fullName evidence="2">DUF4283 domain-containing protein</fullName>
    </recommendedName>
</protein>
<dbReference type="InterPro" id="IPR025558">
    <property type="entry name" value="DUF4283"/>
</dbReference>
<dbReference type="Pfam" id="PF14111">
    <property type="entry name" value="DUF4283"/>
    <property type="match status" value="1"/>
</dbReference>
<organism evidence="3">
    <name type="scientific">Sesamum latifolium</name>
    <dbReference type="NCBI Taxonomy" id="2727402"/>
    <lineage>
        <taxon>Eukaryota</taxon>
        <taxon>Viridiplantae</taxon>
        <taxon>Streptophyta</taxon>
        <taxon>Embryophyta</taxon>
        <taxon>Tracheophyta</taxon>
        <taxon>Spermatophyta</taxon>
        <taxon>Magnoliopsida</taxon>
        <taxon>eudicotyledons</taxon>
        <taxon>Gunneridae</taxon>
        <taxon>Pentapetalae</taxon>
        <taxon>asterids</taxon>
        <taxon>lamiids</taxon>
        <taxon>Lamiales</taxon>
        <taxon>Pedaliaceae</taxon>
        <taxon>Sesamum</taxon>
    </lineage>
</organism>
<feature type="domain" description="DUF4283" evidence="2">
    <location>
        <begin position="82"/>
        <end position="159"/>
    </location>
</feature>
<feature type="compositionally biased region" description="Polar residues" evidence="1">
    <location>
        <begin position="385"/>
        <end position="397"/>
    </location>
</feature>
<reference evidence="3" key="1">
    <citation type="submission" date="2020-06" db="EMBL/GenBank/DDBJ databases">
        <authorList>
            <person name="Li T."/>
            <person name="Hu X."/>
            <person name="Zhang T."/>
            <person name="Song X."/>
            <person name="Zhang H."/>
            <person name="Dai N."/>
            <person name="Sheng W."/>
            <person name="Hou X."/>
            <person name="Wei L."/>
        </authorList>
    </citation>
    <scope>NUCLEOTIDE SEQUENCE</scope>
    <source>
        <strain evidence="3">KEN1</strain>
        <tissue evidence="3">Leaf</tissue>
    </source>
</reference>
<dbReference type="EMBL" id="JACGWN010000007">
    <property type="protein sequence ID" value="KAL0444986.1"/>
    <property type="molecule type" value="Genomic_DNA"/>
</dbReference>
<dbReference type="PANTHER" id="PTHR31286">
    <property type="entry name" value="GLYCINE-RICH CELL WALL STRUCTURAL PROTEIN 1.8-LIKE"/>
    <property type="match status" value="1"/>
</dbReference>
<feature type="region of interest" description="Disordered" evidence="1">
    <location>
        <begin position="338"/>
        <end position="403"/>
    </location>
</feature>
<comment type="caution">
    <text evidence="3">The sequence shown here is derived from an EMBL/GenBank/DDBJ whole genome shotgun (WGS) entry which is preliminary data.</text>
</comment>
<evidence type="ECO:0000259" key="2">
    <source>
        <dbReference type="Pfam" id="PF14111"/>
    </source>
</evidence>
<gene>
    <name evidence="3" type="ORF">Slati_2221300</name>
</gene>
<reference evidence="3" key="2">
    <citation type="journal article" date="2024" name="Plant">
        <title>Genomic evolution and insights into agronomic trait innovations of Sesamum species.</title>
        <authorList>
            <person name="Miao H."/>
            <person name="Wang L."/>
            <person name="Qu L."/>
            <person name="Liu H."/>
            <person name="Sun Y."/>
            <person name="Le M."/>
            <person name="Wang Q."/>
            <person name="Wei S."/>
            <person name="Zheng Y."/>
            <person name="Lin W."/>
            <person name="Duan Y."/>
            <person name="Cao H."/>
            <person name="Xiong S."/>
            <person name="Wang X."/>
            <person name="Wei L."/>
            <person name="Li C."/>
            <person name="Ma Q."/>
            <person name="Ju M."/>
            <person name="Zhao R."/>
            <person name="Li G."/>
            <person name="Mu C."/>
            <person name="Tian Q."/>
            <person name="Mei H."/>
            <person name="Zhang T."/>
            <person name="Gao T."/>
            <person name="Zhang H."/>
        </authorList>
    </citation>
    <scope>NUCLEOTIDE SEQUENCE</scope>
    <source>
        <strain evidence="3">KEN1</strain>
    </source>
</reference>